<dbReference type="Pfam" id="PF02645">
    <property type="entry name" value="DegV"/>
    <property type="match status" value="1"/>
</dbReference>
<protein>
    <submittedName>
        <fullName evidence="3">EDD domain protein, DegV family</fullName>
    </submittedName>
</protein>
<accession>A0A0R1M8Y5</accession>
<evidence type="ECO:0000256" key="2">
    <source>
        <dbReference type="ARBA" id="ARBA00023121"/>
    </source>
</evidence>
<dbReference type="GO" id="GO:0008289">
    <property type="term" value="F:lipid binding"/>
    <property type="evidence" value="ECO:0007669"/>
    <property type="project" value="UniProtKB-KW"/>
</dbReference>
<evidence type="ECO:0000256" key="1">
    <source>
        <dbReference type="ARBA" id="ARBA00003238"/>
    </source>
</evidence>
<proteinExistence type="predicted"/>
<dbReference type="PROSITE" id="PS51482">
    <property type="entry name" value="DEGV"/>
    <property type="match status" value="1"/>
</dbReference>
<keyword evidence="4" id="KW-1185">Reference proteome</keyword>
<evidence type="ECO:0000313" key="4">
    <source>
        <dbReference type="Proteomes" id="UP000051074"/>
    </source>
</evidence>
<dbReference type="SUPFAM" id="SSF82549">
    <property type="entry name" value="DAK1/DegV-like"/>
    <property type="match status" value="1"/>
</dbReference>
<reference evidence="3 4" key="1">
    <citation type="journal article" date="2015" name="Genome Announc.">
        <title>Expanding the biotechnology potential of lactobacilli through comparative genomics of 213 strains and associated genera.</title>
        <authorList>
            <person name="Sun Z."/>
            <person name="Harris H.M."/>
            <person name="McCann A."/>
            <person name="Guo C."/>
            <person name="Argimon S."/>
            <person name="Zhang W."/>
            <person name="Yang X."/>
            <person name="Jeffery I.B."/>
            <person name="Cooney J.C."/>
            <person name="Kagawa T.F."/>
            <person name="Liu W."/>
            <person name="Song Y."/>
            <person name="Salvetti E."/>
            <person name="Wrobel A."/>
            <person name="Rasinkangas P."/>
            <person name="Parkhill J."/>
            <person name="Rea M.C."/>
            <person name="O'Sullivan O."/>
            <person name="Ritari J."/>
            <person name="Douillard F.P."/>
            <person name="Paul Ross R."/>
            <person name="Yang R."/>
            <person name="Briner A.E."/>
            <person name="Felis G.E."/>
            <person name="de Vos W.M."/>
            <person name="Barrangou R."/>
            <person name="Klaenhammer T.R."/>
            <person name="Caufield P.W."/>
            <person name="Cui Y."/>
            <person name="Zhang H."/>
            <person name="O'Toole P.W."/>
        </authorList>
    </citation>
    <scope>NUCLEOTIDE SEQUENCE [LARGE SCALE GENOMIC DNA]</scope>
    <source>
        <strain evidence="3 4">DSM 19284</strain>
    </source>
</reference>
<dbReference type="eggNOG" id="COG1307">
    <property type="taxonomic scope" value="Bacteria"/>
</dbReference>
<dbReference type="InterPro" id="IPR043168">
    <property type="entry name" value="DegV_C"/>
</dbReference>
<sequence>MQEKISSKEKKMKIAVLTDSSAYLTKEQQEQYHIDVVPIPLIWGDKTYYDLVDISYEDFYQKIETATDLPTTSQPSLGQITEFVDDYVANGYTDVIILPLSSGISSSYQNLVAYAQEEDRIKIHPFDCHTTCAGLADCAILAARLVAAGADVDLIMHDLEDLRKTIGVRFLVDNLAHLKRTGRLSNAATFIGTLLHITPILAMDVQKTGHISAIAKERQYKRAYRHIQEDFDRLTKDKDYPIHATIFDADNPKRGDEWFKDYQEKFPQDDFDRSIIGPVVGVHCGKNTIAIIWCRNLDSYFDQDGKPITGINSAEVGEKFA</sequence>
<comment type="function">
    <text evidence="1">May bind long-chain fatty acids, such as palmitate, and may play a role in lipid transport or fatty acid metabolism.</text>
</comment>
<dbReference type="InterPro" id="IPR050270">
    <property type="entry name" value="DegV_domain_contain"/>
</dbReference>
<dbReference type="NCBIfam" id="TIGR00762">
    <property type="entry name" value="DegV"/>
    <property type="match status" value="1"/>
</dbReference>
<dbReference type="AlphaFoldDB" id="A0A0R1M8Y5"/>
<name>A0A0R1M8Y5_9LACO</name>
<dbReference type="EMBL" id="AZDU01000016">
    <property type="protein sequence ID" value="KRL02228.1"/>
    <property type="molecule type" value="Genomic_DNA"/>
</dbReference>
<dbReference type="InterPro" id="IPR003797">
    <property type="entry name" value="DegV"/>
</dbReference>
<gene>
    <name evidence="3" type="ORF">FC20_GL000417</name>
</gene>
<dbReference type="PANTHER" id="PTHR33434">
    <property type="entry name" value="DEGV DOMAIN-CONTAINING PROTEIN DR_1986-RELATED"/>
    <property type="match status" value="1"/>
</dbReference>
<keyword evidence="2" id="KW-0446">Lipid-binding</keyword>
<dbReference type="PATRIC" id="fig|1293597.4.peg.478"/>
<dbReference type="Gene3D" id="3.40.50.10170">
    <property type="match status" value="1"/>
</dbReference>
<evidence type="ECO:0000313" key="3">
    <source>
        <dbReference type="EMBL" id="KRL02228.1"/>
    </source>
</evidence>
<dbReference type="Proteomes" id="UP000051074">
    <property type="component" value="Unassembled WGS sequence"/>
</dbReference>
<dbReference type="Gene3D" id="3.30.1180.10">
    <property type="match status" value="1"/>
</dbReference>
<dbReference type="STRING" id="1293597.FC20_GL000417"/>
<organism evidence="3 4">
    <name type="scientific">Lactobacillus equicursoris DSM 19284 = JCM 14600 = CIP 110162</name>
    <dbReference type="NCBI Taxonomy" id="1293597"/>
    <lineage>
        <taxon>Bacteria</taxon>
        <taxon>Bacillati</taxon>
        <taxon>Bacillota</taxon>
        <taxon>Bacilli</taxon>
        <taxon>Lactobacillales</taxon>
        <taxon>Lactobacillaceae</taxon>
        <taxon>Lactobacillus</taxon>
    </lineage>
</organism>
<comment type="caution">
    <text evidence="3">The sequence shown here is derived from an EMBL/GenBank/DDBJ whole genome shotgun (WGS) entry which is preliminary data.</text>
</comment>
<dbReference type="PANTHER" id="PTHR33434:SF2">
    <property type="entry name" value="FATTY ACID-BINDING PROTEIN TM_1468"/>
    <property type="match status" value="1"/>
</dbReference>